<name>A0A1H3JRP0_9BACT</name>
<feature type="compositionally biased region" description="Basic residues" evidence="1">
    <location>
        <begin position="136"/>
        <end position="145"/>
    </location>
</feature>
<reference evidence="3 4" key="1">
    <citation type="submission" date="2016-10" db="EMBL/GenBank/DDBJ databases">
        <authorList>
            <person name="Varghese N."/>
            <person name="Submissions S."/>
        </authorList>
    </citation>
    <scope>NUCLEOTIDE SEQUENCE [LARGE SCALE GENOMIC DNA]</scope>
    <source>
        <strain evidence="3 4">DSM 17997</strain>
    </source>
</reference>
<evidence type="ECO:0000313" key="3">
    <source>
        <dbReference type="EMBL" id="SDY42259.1"/>
    </source>
</evidence>
<organism evidence="3 4">
    <name type="scientific">Rhodonellum ikkaensis</name>
    <dbReference type="NCBI Taxonomy" id="336829"/>
    <lineage>
        <taxon>Bacteria</taxon>
        <taxon>Pseudomonadati</taxon>
        <taxon>Bacteroidota</taxon>
        <taxon>Cytophagia</taxon>
        <taxon>Cytophagales</taxon>
        <taxon>Cytophagaceae</taxon>
        <taxon>Rhodonellum</taxon>
    </lineage>
</organism>
<dbReference type="EMBL" id="FNQC01000001">
    <property type="protein sequence ID" value="SDY42259.1"/>
    <property type="molecule type" value="Genomic_DNA"/>
</dbReference>
<feature type="compositionally biased region" description="Basic and acidic residues" evidence="1">
    <location>
        <begin position="104"/>
        <end position="135"/>
    </location>
</feature>
<feature type="compositionally biased region" description="Basic and acidic residues" evidence="1">
    <location>
        <begin position="69"/>
        <end position="93"/>
    </location>
</feature>
<evidence type="ECO:0000313" key="4">
    <source>
        <dbReference type="Proteomes" id="UP000199663"/>
    </source>
</evidence>
<dbReference type="Proteomes" id="UP000199663">
    <property type="component" value="Unassembled WGS sequence"/>
</dbReference>
<feature type="region of interest" description="Disordered" evidence="1">
    <location>
        <begin position="22"/>
        <end position="43"/>
    </location>
</feature>
<proteinExistence type="predicted"/>
<feature type="region of interest" description="Disordered" evidence="1">
    <location>
        <begin position="69"/>
        <end position="145"/>
    </location>
</feature>
<keyword evidence="4" id="KW-1185">Reference proteome</keyword>
<dbReference type="Gene3D" id="1.20.120.1490">
    <property type="match status" value="1"/>
</dbReference>
<feature type="chain" id="PRO_5045153530" description="DUF4890 domain-containing protein" evidence="2">
    <location>
        <begin position="21"/>
        <end position="145"/>
    </location>
</feature>
<sequence>MKRTLLIAAIFSLTIFAVSAQRGHQKTMQSPEERAEKMTSKMTEQLELSEDQKKQIYQINLENATKRQAEMEARKEEMQAKRTAMMEKNKDQQEQIEAVLTPEQKTKWMELKDENREKRNTIRDARQNPDREKFQQRRKRPSRDK</sequence>
<keyword evidence="2" id="KW-0732">Signal</keyword>
<gene>
    <name evidence="3" type="ORF">SAMN05444412_101108</name>
</gene>
<feature type="signal peptide" evidence="2">
    <location>
        <begin position="1"/>
        <end position="20"/>
    </location>
</feature>
<dbReference type="RefSeq" id="WP_019595895.1">
    <property type="nucleotide sequence ID" value="NZ_FNQC01000001.1"/>
</dbReference>
<comment type="caution">
    <text evidence="3">The sequence shown here is derived from an EMBL/GenBank/DDBJ whole genome shotgun (WGS) entry which is preliminary data.</text>
</comment>
<protein>
    <recommendedName>
        <fullName evidence="5">DUF4890 domain-containing protein</fullName>
    </recommendedName>
</protein>
<evidence type="ECO:0008006" key="5">
    <source>
        <dbReference type="Google" id="ProtNLM"/>
    </source>
</evidence>
<evidence type="ECO:0000256" key="1">
    <source>
        <dbReference type="SAM" id="MobiDB-lite"/>
    </source>
</evidence>
<evidence type="ECO:0000256" key="2">
    <source>
        <dbReference type="SAM" id="SignalP"/>
    </source>
</evidence>
<accession>A0A1H3JRP0</accession>